<feature type="transmembrane region" description="Helical" evidence="1">
    <location>
        <begin position="6"/>
        <end position="29"/>
    </location>
</feature>
<keyword evidence="1" id="KW-0472">Membrane</keyword>
<dbReference type="AlphaFoldDB" id="L9ZB59"/>
<feature type="transmembrane region" description="Helical" evidence="1">
    <location>
        <begin position="41"/>
        <end position="62"/>
    </location>
</feature>
<proteinExistence type="predicted"/>
<dbReference type="InterPro" id="IPR043993">
    <property type="entry name" value="T4SS_pilin"/>
</dbReference>
<gene>
    <name evidence="2" type="ORF">C485_17742</name>
</gene>
<accession>L9ZB59</accession>
<sequence length="72" mass="7520">MNTVGELAFIAGIALATVGFSIAGLLFMMPGPEYTRRGKQVAKNVLIGTIILLSANMVVSFLTSQLGTSLCT</sequence>
<evidence type="ECO:0000313" key="3">
    <source>
        <dbReference type="Proteomes" id="UP000011511"/>
    </source>
</evidence>
<dbReference type="Pfam" id="PF18895">
    <property type="entry name" value="T4SS_pilin"/>
    <property type="match status" value="1"/>
</dbReference>
<protein>
    <submittedName>
        <fullName evidence="2">Uncharacterized protein</fullName>
    </submittedName>
</protein>
<keyword evidence="1" id="KW-0812">Transmembrane</keyword>
<dbReference type="EMBL" id="AOIK01000043">
    <property type="protein sequence ID" value="ELY83619.1"/>
    <property type="molecule type" value="Genomic_DNA"/>
</dbReference>
<keyword evidence="3" id="KW-1185">Reference proteome</keyword>
<dbReference type="Proteomes" id="UP000011511">
    <property type="component" value="Unassembled WGS sequence"/>
</dbReference>
<comment type="caution">
    <text evidence="2">The sequence shown here is derived from an EMBL/GenBank/DDBJ whole genome shotgun (WGS) entry which is preliminary data.</text>
</comment>
<keyword evidence="1" id="KW-1133">Transmembrane helix</keyword>
<evidence type="ECO:0000313" key="2">
    <source>
        <dbReference type="EMBL" id="ELY83619.1"/>
    </source>
</evidence>
<dbReference type="PATRIC" id="fig|1227494.3.peg.3557"/>
<reference evidence="2 3" key="1">
    <citation type="journal article" date="2014" name="PLoS Genet.">
        <title>Phylogenetically driven sequencing of extremely halophilic archaea reveals strategies for static and dynamic osmo-response.</title>
        <authorList>
            <person name="Becker E.A."/>
            <person name="Seitzer P.M."/>
            <person name="Tritt A."/>
            <person name="Larsen D."/>
            <person name="Krusor M."/>
            <person name="Yao A.I."/>
            <person name="Wu D."/>
            <person name="Madern D."/>
            <person name="Eisen J.A."/>
            <person name="Darling A.E."/>
            <person name="Facciotti M.T."/>
        </authorList>
    </citation>
    <scope>NUCLEOTIDE SEQUENCE [LARGE SCALE GENOMIC DNA]</scope>
    <source>
        <strain evidence="2 3">JCM 12890</strain>
    </source>
</reference>
<dbReference type="eggNOG" id="arCOG12187">
    <property type="taxonomic scope" value="Archaea"/>
</dbReference>
<evidence type="ECO:0000256" key="1">
    <source>
        <dbReference type="SAM" id="Phobius"/>
    </source>
</evidence>
<name>L9ZB59_NATA2</name>
<organism evidence="2 3">
    <name type="scientific">Natrinema altunense (strain JCM 12890 / CGMCC 1.3731 / AJ2)</name>
    <dbReference type="NCBI Taxonomy" id="1227494"/>
    <lineage>
        <taxon>Archaea</taxon>
        <taxon>Methanobacteriati</taxon>
        <taxon>Methanobacteriota</taxon>
        <taxon>Stenosarchaea group</taxon>
        <taxon>Halobacteria</taxon>
        <taxon>Halobacteriales</taxon>
        <taxon>Natrialbaceae</taxon>
        <taxon>Natrinema</taxon>
    </lineage>
</organism>